<dbReference type="Proteomes" id="UP000410492">
    <property type="component" value="Unassembled WGS sequence"/>
</dbReference>
<evidence type="ECO:0000313" key="3">
    <source>
        <dbReference type="Proteomes" id="UP000410492"/>
    </source>
</evidence>
<gene>
    <name evidence="2" type="ORF">CALMAC_LOCUS3084</name>
</gene>
<sequence length="60" mass="7217">MIKIKKMTHRETHKQQCWPPKRRSSVEGGRKGGQRESSILTDWRIWIKRKILTQKTVMNL</sequence>
<reference evidence="2 3" key="1">
    <citation type="submission" date="2019-01" db="EMBL/GenBank/DDBJ databases">
        <authorList>
            <person name="Sayadi A."/>
        </authorList>
    </citation>
    <scope>NUCLEOTIDE SEQUENCE [LARGE SCALE GENOMIC DNA]</scope>
</reference>
<feature type="region of interest" description="Disordered" evidence="1">
    <location>
        <begin position="1"/>
        <end position="36"/>
    </location>
</feature>
<dbReference type="AlphaFoldDB" id="A0A653BR89"/>
<organism evidence="2 3">
    <name type="scientific">Callosobruchus maculatus</name>
    <name type="common">Southern cowpea weevil</name>
    <name type="synonym">Pulse bruchid</name>
    <dbReference type="NCBI Taxonomy" id="64391"/>
    <lineage>
        <taxon>Eukaryota</taxon>
        <taxon>Metazoa</taxon>
        <taxon>Ecdysozoa</taxon>
        <taxon>Arthropoda</taxon>
        <taxon>Hexapoda</taxon>
        <taxon>Insecta</taxon>
        <taxon>Pterygota</taxon>
        <taxon>Neoptera</taxon>
        <taxon>Endopterygota</taxon>
        <taxon>Coleoptera</taxon>
        <taxon>Polyphaga</taxon>
        <taxon>Cucujiformia</taxon>
        <taxon>Chrysomeloidea</taxon>
        <taxon>Chrysomelidae</taxon>
        <taxon>Bruchinae</taxon>
        <taxon>Bruchini</taxon>
        <taxon>Callosobruchus</taxon>
    </lineage>
</organism>
<evidence type="ECO:0000256" key="1">
    <source>
        <dbReference type="SAM" id="MobiDB-lite"/>
    </source>
</evidence>
<evidence type="ECO:0000313" key="2">
    <source>
        <dbReference type="EMBL" id="VEN38055.1"/>
    </source>
</evidence>
<dbReference type="EMBL" id="CAACVG010004044">
    <property type="protein sequence ID" value="VEN38055.1"/>
    <property type="molecule type" value="Genomic_DNA"/>
</dbReference>
<keyword evidence="3" id="KW-1185">Reference proteome</keyword>
<feature type="compositionally biased region" description="Basic and acidic residues" evidence="1">
    <location>
        <begin position="24"/>
        <end position="34"/>
    </location>
</feature>
<accession>A0A653BR89</accession>
<proteinExistence type="predicted"/>
<name>A0A653BR89_CALMS</name>
<protein>
    <submittedName>
        <fullName evidence="2">Uncharacterized protein</fullName>
    </submittedName>
</protein>